<organism evidence="1 2">
    <name type="scientific">Streptomyces aureoversilis</name>
    <dbReference type="NCBI Taxonomy" id="67277"/>
    <lineage>
        <taxon>Bacteria</taxon>
        <taxon>Bacillati</taxon>
        <taxon>Actinomycetota</taxon>
        <taxon>Actinomycetes</taxon>
        <taxon>Kitasatosporales</taxon>
        <taxon>Streptomycetaceae</taxon>
        <taxon>Streptomyces</taxon>
    </lineage>
</organism>
<reference evidence="2" key="1">
    <citation type="journal article" date="2019" name="Int. J. Syst. Evol. Microbiol.">
        <title>The Global Catalogue of Microorganisms (GCM) 10K type strain sequencing project: providing services to taxonomists for standard genome sequencing and annotation.</title>
        <authorList>
            <consortium name="The Broad Institute Genomics Platform"/>
            <consortium name="The Broad Institute Genome Sequencing Center for Infectious Disease"/>
            <person name="Wu L."/>
            <person name="Ma J."/>
        </authorList>
    </citation>
    <scope>NUCLEOTIDE SEQUENCE [LARGE SCALE GENOMIC DNA]</scope>
    <source>
        <strain evidence="2">CGMCC 4.1641</strain>
    </source>
</reference>
<name>A0ABV9ZZC0_9ACTN</name>
<dbReference type="RefSeq" id="WP_382038743.1">
    <property type="nucleotide sequence ID" value="NZ_JBHSKJ010000004.1"/>
</dbReference>
<protein>
    <recommendedName>
        <fullName evidence="3">Transposase</fullName>
    </recommendedName>
</protein>
<proteinExistence type="predicted"/>
<evidence type="ECO:0000313" key="2">
    <source>
        <dbReference type="Proteomes" id="UP001596222"/>
    </source>
</evidence>
<comment type="caution">
    <text evidence="1">The sequence shown here is derived from an EMBL/GenBank/DDBJ whole genome shotgun (WGS) entry which is preliminary data.</text>
</comment>
<dbReference type="EMBL" id="JBHSKJ010000004">
    <property type="protein sequence ID" value="MFC5144719.1"/>
    <property type="molecule type" value="Genomic_DNA"/>
</dbReference>
<gene>
    <name evidence="1" type="ORF">ACFPP6_08530</name>
</gene>
<dbReference type="Proteomes" id="UP001596222">
    <property type="component" value="Unassembled WGS sequence"/>
</dbReference>
<evidence type="ECO:0000313" key="1">
    <source>
        <dbReference type="EMBL" id="MFC5144719.1"/>
    </source>
</evidence>
<keyword evidence="2" id="KW-1185">Reference proteome</keyword>
<sequence>MAARPCVITPDIASTTIADATDYSFRTEVRRNRCTGFMHHLITDSRSG</sequence>
<accession>A0ABV9ZZC0</accession>
<evidence type="ECO:0008006" key="3">
    <source>
        <dbReference type="Google" id="ProtNLM"/>
    </source>
</evidence>